<protein>
    <submittedName>
        <fullName evidence="1">Uncharacterized protein</fullName>
    </submittedName>
</protein>
<reference evidence="1" key="1">
    <citation type="submission" date="2025-08" db="UniProtKB">
        <authorList>
            <consortium name="Ensembl"/>
        </authorList>
    </citation>
    <scope>IDENTIFICATION</scope>
</reference>
<organism evidence="1 2">
    <name type="scientific">Salmo trutta</name>
    <name type="common">Brown trout</name>
    <dbReference type="NCBI Taxonomy" id="8032"/>
    <lineage>
        <taxon>Eukaryota</taxon>
        <taxon>Metazoa</taxon>
        <taxon>Chordata</taxon>
        <taxon>Craniata</taxon>
        <taxon>Vertebrata</taxon>
        <taxon>Euteleostomi</taxon>
        <taxon>Actinopterygii</taxon>
        <taxon>Neopterygii</taxon>
        <taxon>Teleostei</taxon>
        <taxon>Protacanthopterygii</taxon>
        <taxon>Salmoniformes</taxon>
        <taxon>Salmonidae</taxon>
        <taxon>Salmoninae</taxon>
        <taxon>Salmo</taxon>
    </lineage>
</organism>
<dbReference type="AlphaFoldDB" id="A0A673X3N8"/>
<dbReference type="GeneTree" id="ENSGT01060000253626"/>
<dbReference type="Proteomes" id="UP000472277">
    <property type="component" value="Chromosome 16"/>
</dbReference>
<dbReference type="OMA" id="SWYHLRH"/>
<dbReference type="Ensembl" id="ENSSTUT00000016922.1">
    <property type="protein sequence ID" value="ENSSTUP00000016048.1"/>
    <property type="gene ID" value="ENSSTUG00000007341.1"/>
</dbReference>
<sequence length="117" mass="13402">SRPSHRGCSNMVPHKHGSTADMVPQQTWFHSRHGSTANMVPQQTWFHSRHCSTADMVPQQTWFHSRHCSTADMVPQQTWFHSRHGSCCLHQTFNNHLCSVHIYTPTYTVPSGIPTTH</sequence>
<accession>A0A673X3N8</accession>
<dbReference type="InParanoid" id="A0A673X3N8"/>
<keyword evidence="2" id="KW-1185">Reference proteome</keyword>
<proteinExistence type="predicted"/>
<evidence type="ECO:0000313" key="1">
    <source>
        <dbReference type="Ensembl" id="ENSSTUP00000016048.1"/>
    </source>
</evidence>
<name>A0A673X3N8_SALTR</name>
<reference evidence="1" key="2">
    <citation type="submission" date="2025-09" db="UniProtKB">
        <authorList>
            <consortium name="Ensembl"/>
        </authorList>
    </citation>
    <scope>IDENTIFICATION</scope>
</reference>
<evidence type="ECO:0000313" key="2">
    <source>
        <dbReference type="Proteomes" id="UP000472277"/>
    </source>
</evidence>
<dbReference type="AntiFam" id="ANF00060">
    <property type="entry name" value="FAM74 lncRNA"/>
</dbReference>